<dbReference type="InterPro" id="IPR036388">
    <property type="entry name" value="WH-like_DNA-bd_sf"/>
</dbReference>
<evidence type="ECO:0000256" key="10">
    <source>
        <dbReference type="RuleBase" id="RU364117"/>
    </source>
</evidence>
<dbReference type="STRING" id="71784.A0A1Y2AWX2"/>
<dbReference type="PANTHER" id="PTHR13710">
    <property type="entry name" value="DNA HELICASE RECQ FAMILY MEMBER"/>
    <property type="match status" value="1"/>
</dbReference>
<evidence type="ECO:0000256" key="8">
    <source>
        <dbReference type="ARBA" id="ARBA00023235"/>
    </source>
</evidence>
<feature type="compositionally biased region" description="Basic residues" evidence="11">
    <location>
        <begin position="751"/>
        <end position="768"/>
    </location>
</feature>
<comment type="similarity">
    <text evidence="1 10">Belongs to the helicase family. RecQ subfamily.</text>
</comment>
<dbReference type="GO" id="GO:0000724">
    <property type="term" value="P:double-strand break repair via homologous recombination"/>
    <property type="evidence" value="ECO:0007669"/>
    <property type="project" value="TreeGrafter"/>
</dbReference>
<evidence type="ECO:0000256" key="1">
    <source>
        <dbReference type="ARBA" id="ARBA00005446"/>
    </source>
</evidence>
<feature type="domain" description="Helicase C-terminal" evidence="13">
    <location>
        <begin position="379"/>
        <end position="533"/>
    </location>
</feature>
<keyword evidence="8" id="KW-0413">Isomerase</keyword>
<evidence type="ECO:0000256" key="11">
    <source>
        <dbReference type="SAM" id="MobiDB-lite"/>
    </source>
</evidence>
<feature type="region of interest" description="Disordered" evidence="11">
    <location>
        <begin position="1"/>
        <end position="30"/>
    </location>
</feature>
<evidence type="ECO:0000313" key="15">
    <source>
        <dbReference type="Proteomes" id="UP000193986"/>
    </source>
</evidence>
<dbReference type="SUPFAM" id="SSF52540">
    <property type="entry name" value="P-loop containing nucleoside triphosphate hydrolases"/>
    <property type="match status" value="1"/>
</dbReference>
<dbReference type="FunFam" id="3.40.50.300:FF:001544">
    <property type="entry name" value="ATP-dependent DNA helicase"/>
    <property type="match status" value="1"/>
</dbReference>
<feature type="domain" description="Helicase ATP-binding" evidence="12">
    <location>
        <begin position="163"/>
        <end position="343"/>
    </location>
</feature>
<dbReference type="InterPro" id="IPR014001">
    <property type="entry name" value="Helicase_ATP-bd"/>
</dbReference>
<evidence type="ECO:0000256" key="7">
    <source>
        <dbReference type="ARBA" id="ARBA00023125"/>
    </source>
</evidence>
<evidence type="ECO:0000313" key="14">
    <source>
        <dbReference type="EMBL" id="ORY27061.1"/>
    </source>
</evidence>
<dbReference type="EMBL" id="MCFC01000041">
    <property type="protein sequence ID" value="ORY27061.1"/>
    <property type="molecule type" value="Genomic_DNA"/>
</dbReference>
<dbReference type="InParanoid" id="A0A1Y2AWX2"/>
<dbReference type="Proteomes" id="UP000193986">
    <property type="component" value="Unassembled WGS sequence"/>
</dbReference>
<dbReference type="InterPro" id="IPR032284">
    <property type="entry name" value="RecQ_Zn-bd"/>
</dbReference>
<keyword evidence="5 10" id="KW-0347">Helicase</keyword>
<dbReference type="SMART" id="SM00487">
    <property type="entry name" value="DEXDc"/>
    <property type="match status" value="1"/>
</dbReference>
<organism evidence="14 15">
    <name type="scientific">Naematelia encephala</name>
    <dbReference type="NCBI Taxonomy" id="71784"/>
    <lineage>
        <taxon>Eukaryota</taxon>
        <taxon>Fungi</taxon>
        <taxon>Dikarya</taxon>
        <taxon>Basidiomycota</taxon>
        <taxon>Agaricomycotina</taxon>
        <taxon>Tremellomycetes</taxon>
        <taxon>Tremellales</taxon>
        <taxon>Naemateliaceae</taxon>
        <taxon>Naematelia</taxon>
    </lineage>
</organism>
<keyword evidence="7" id="KW-0238">DNA-binding</keyword>
<keyword evidence="4 10" id="KW-0378">Hydrolase</keyword>
<dbReference type="Gene3D" id="3.40.50.300">
    <property type="entry name" value="P-loop containing nucleotide triphosphate hydrolases"/>
    <property type="match status" value="2"/>
</dbReference>
<dbReference type="EC" id="5.6.2.4" evidence="10"/>
<dbReference type="Gene3D" id="1.10.10.10">
    <property type="entry name" value="Winged helix-like DNA-binding domain superfamily/Winged helix DNA-binding domain"/>
    <property type="match status" value="1"/>
</dbReference>
<evidence type="ECO:0000256" key="9">
    <source>
        <dbReference type="ARBA" id="ARBA00034617"/>
    </source>
</evidence>
<dbReference type="PROSITE" id="PS51194">
    <property type="entry name" value="HELICASE_CTER"/>
    <property type="match status" value="1"/>
</dbReference>
<gene>
    <name evidence="14" type="ORF">BCR39DRAFT_539060</name>
</gene>
<name>A0A1Y2AWX2_9TREE</name>
<dbReference type="GO" id="GO:0003677">
    <property type="term" value="F:DNA binding"/>
    <property type="evidence" value="ECO:0007669"/>
    <property type="project" value="UniProtKB-KW"/>
</dbReference>
<feature type="region of interest" description="Disordered" evidence="11">
    <location>
        <begin position="91"/>
        <end position="123"/>
    </location>
</feature>
<comment type="catalytic activity">
    <reaction evidence="10">
        <text>ATP + H2O = ADP + phosphate + H(+)</text>
        <dbReference type="Rhea" id="RHEA:13065"/>
        <dbReference type="ChEBI" id="CHEBI:15377"/>
        <dbReference type="ChEBI" id="CHEBI:15378"/>
        <dbReference type="ChEBI" id="CHEBI:30616"/>
        <dbReference type="ChEBI" id="CHEBI:43474"/>
        <dbReference type="ChEBI" id="CHEBI:456216"/>
    </reaction>
</comment>
<dbReference type="PANTHER" id="PTHR13710:SF105">
    <property type="entry name" value="ATP-DEPENDENT DNA HELICASE Q1"/>
    <property type="match status" value="1"/>
</dbReference>
<evidence type="ECO:0000256" key="2">
    <source>
        <dbReference type="ARBA" id="ARBA00022723"/>
    </source>
</evidence>
<protein>
    <recommendedName>
        <fullName evidence="10">ATP-dependent DNA helicase</fullName>
        <ecNumber evidence="10">5.6.2.4</ecNumber>
    </recommendedName>
</protein>
<keyword evidence="2" id="KW-0479">Metal-binding</keyword>
<evidence type="ECO:0000256" key="4">
    <source>
        <dbReference type="ARBA" id="ARBA00022801"/>
    </source>
</evidence>
<feature type="compositionally biased region" description="Basic and acidic residues" evidence="11">
    <location>
        <begin position="770"/>
        <end position="779"/>
    </location>
</feature>
<feature type="region of interest" description="Disordered" evidence="11">
    <location>
        <begin position="726"/>
        <end position="779"/>
    </location>
</feature>
<comment type="subcellular location">
    <subcellularLocation>
        <location evidence="10">Nucleus</location>
    </subcellularLocation>
</comment>
<dbReference type="CDD" id="cd18015">
    <property type="entry name" value="DEXHc_RecQ1"/>
    <property type="match status" value="1"/>
</dbReference>
<keyword evidence="6 10" id="KW-0067">ATP-binding</keyword>
<evidence type="ECO:0000259" key="13">
    <source>
        <dbReference type="PROSITE" id="PS51194"/>
    </source>
</evidence>
<dbReference type="NCBIfam" id="TIGR00614">
    <property type="entry name" value="recQ_fam"/>
    <property type="match status" value="1"/>
</dbReference>
<dbReference type="InterPro" id="IPR027417">
    <property type="entry name" value="P-loop_NTPase"/>
</dbReference>
<keyword evidence="15" id="KW-1185">Reference proteome</keyword>
<evidence type="ECO:0000256" key="6">
    <source>
        <dbReference type="ARBA" id="ARBA00022840"/>
    </source>
</evidence>
<comment type="caution">
    <text evidence="14">The sequence shown here is derived from an EMBL/GenBank/DDBJ whole genome shotgun (WGS) entry which is preliminary data.</text>
</comment>
<dbReference type="GO" id="GO:0005694">
    <property type="term" value="C:chromosome"/>
    <property type="evidence" value="ECO:0007669"/>
    <property type="project" value="TreeGrafter"/>
</dbReference>
<dbReference type="InterPro" id="IPR011545">
    <property type="entry name" value="DEAD/DEAH_box_helicase_dom"/>
</dbReference>
<dbReference type="GO" id="GO:0005634">
    <property type="term" value="C:nucleus"/>
    <property type="evidence" value="ECO:0007669"/>
    <property type="project" value="UniProtKB-SubCell"/>
</dbReference>
<dbReference type="InterPro" id="IPR004589">
    <property type="entry name" value="DNA_helicase_ATP-dep_RecQ"/>
</dbReference>
<dbReference type="InterPro" id="IPR001650">
    <property type="entry name" value="Helicase_C-like"/>
</dbReference>
<accession>A0A1Y2AWX2</accession>
<dbReference type="Pfam" id="PF00270">
    <property type="entry name" value="DEAD"/>
    <property type="match status" value="1"/>
</dbReference>
<evidence type="ECO:0000259" key="12">
    <source>
        <dbReference type="PROSITE" id="PS51192"/>
    </source>
</evidence>
<dbReference type="CDD" id="cd18794">
    <property type="entry name" value="SF2_C_RecQ"/>
    <property type="match status" value="1"/>
</dbReference>
<proteinExistence type="inferred from homology"/>
<reference evidence="14 15" key="1">
    <citation type="submission" date="2016-07" db="EMBL/GenBank/DDBJ databases">
        <title>Pervasive Adenine N6-methylation of Active Genes in Fungi.</title>
        <authorList>
            <consortium name="DOE Joint Genome Institute"/>
            <person name="Mondo S.J."/>
            <person name="Dannebaum R.O."/>
            <person name="Kuo R.C."/>
            <person name="Labutti K."/>
            <person name="Haridas S."/>
            <person name="Kuo A."/>
            <person name="Salamov A."/>
            <person name="Ahrendt S.R."/>
            <person name="Lipzen A."/>
            <person name="Sullivan W."/>
            <person name="Andreopoulos W.B."/>
            <person name="Clum A."/>
            <person name="Lindquist E."/>
            <person name="Daum C."/>
            <person name="Ramamoorthy G.K."/>
            <person name="Gryganskyi A."/>
            <person name="Culley D."/>
            <person name="Magnuson J.K."/>
            <person name="James T.Y."/>
            <person name="O'Malley M.A."/>
            <person name="Stajich J.E."/>
            <person name="Spatafora J.W."/>
            <person name="Visel A."/>
            <person name="Grigoriev I.V."/>
        </authorList>
    </citation>
    <scope>NUCLEOTIDE SEQUENCE [LARGE SCALE GENOMIC DNA]</scope>
    <source>
        <strain evidence="14 15">68-887.2</strain>
    </source>
</reference>
<dbReference type="GO" id="GO:0005524">
    <property type="term" value="F:ATP binding"/>
    <property type="evidence" value="ECO:0007669"/>
    <property type="project" value="UniProtKB-KW"/>
</dbReference>
<dbReference type="GO" id="GO:0009378">
    <property type="term" value="F:four-way junction helicase activity"/>
    <property type="evidence" value="ECO:0007669"/>
    <property type="project" value="TreeGrafter"/>
</dbReference>
<keyword evidence="3 10" id="KW-0547">Nucleotide-binding</keyword>
<dbReference type="GO" id="GO:0005737">
    <property type="term" value="C:cytoplasm"/>
    <property type="evidence" value="ECO:0007669"/>
    <property type="project" value="TreeGrafter"/>
</dbReference>
<dbReference type="Pfam" id="PF16124">
    <property type="entry name" value="RecQ_Zn_bind"/>
    <property type="match status" value="1"/>
</dbReference>
<dbReference type="Pfam" id="PF00271">
    <property type="entry name" value="Helicase_C"/>
    <property type="match status" value="1"/>
</dbReference>
<keyword evidence="10" id="KW-0539">Nucleus</keyword>
<dbReference type="GO" id="GO:0016887">
    <property type="term" value="F:ATP hydrolysis activity"/>
    <property type="evidence" value="ECO:0007669"/>
    <property type="project" value="RHEA"/>
</dbReference>
<sequence length="829" mass="91481">MAYKARENTITIVSDDEDMEPHRSPEESGQWSKGFEIDGTVDRTEGNAELRDTIKVKLSKLDQEINSVESQLKPLQALHATLVRERTQLETQLSDITRRPVPDSTGSSTSSSKRAVRLSNSGSSKPRLIDYQTESFEWSSAVLSILKSTFKLPSFRLCQEGVVNAALDDRDIVCVMPTGGGKSLTYQLPAILGNRGLTIVISPLLALIWDQVRAMKDLGVECVMLTGSTSKEEQNEIYRRMESGSGHNGREIRLCYVTPEKISKSKRFISVLEKANTAGRLKRIVIDEAHCCSQLGHDFRPDYKKLSMLKTLFPRVPIQAVTATLSSKTMPDLLKILRLPPICDGRAANTSGTVFFSSPLYRPNLHYSVISKPSSSKASVEAVGSWIREHHTGESGIIYCLSKKDAEVVAEALREWSKQSIKTGVYHAGLEDWQKEGIHKDWRSGKVNVICATIAFGLGIDKGDVRYVIHHSMSKSLEGYYQETGRAGRDGKDSDCVLFYRGQDASRLSSLVYQDADGPSKLQEMLRFAEDLRTCRKVAFAKYFSHSAHLSASAWDHSETLGSSSTSSAISVCGICDNCTREPDSIVTMDVTLDAWRVLKVLQVVQREQGRLTIASLADLVRGLGGGTFAVIAEKGKKRGAADDKARVDLDSVCGGKVELNKEDTESLLIHMLLNGYLSESYHPTAYAVNVYIVASSSAFRLSRLTQSEVESGSIATKIECTFPAPKTKAKKPKKQKVSDEFDGSDDARTTKKPRAVKGSKAKAKIKKMPSSDRDELEAIHDLDRWDDVSEDDELLDEEEGLWGERQADGWTVKPGVDGARALTVSDSE</sequence>
<dbReference type="OrthoDB" id="10261556at2759"/>
<dbReference type="GO" id="GO:0043138">
    <property type="term" value="F:3'-5' DNA helicase activity"/>
    <property type="evidence" value="ECO:0007669"/>
    <property type="project" value="UniProtKB-EC"/>
</dbReference>
<dbReference type="PROSITE" id="PS51192">
    <property type="entry name" value="HELICASE_ATP_BIND_1"/>
    <property type="match status" value="1"/>
</dbReference>
<evidence type="ECO:0000256" key="5">
    <source>
        <dbReference type="ARBA" id="ARBA00022806"/>
    </source>
</evidence>
<dbReference type="SMART" id="SM00490">
    <property type="entry name" value="HELICc"/>
    <property type="match status" value="1"/>
</dbReference>
<comment type="catalytic activity">
    <reaction evidence="9 10">
        <text>Couples ATP hydrolysis with the unwinding of duplex DNA by translocating in the 3'-5' direction.</text>
        <dbReference type="EC" id="5.6.2.4"/>
    </reaction>
</comment>
<evidence type="ECO:0000256" key="3">
    <source>
        <dbReference type="ARBA" id="ARBA00022741"/>
    </source>
</evidence>
<dbReference type="AlphaFoldDB" id="A0A1Y2AWX2"/>
<dbReference type="GO" id="GO:0046872">
    <property type="term" value="F:metal ion binding"/>
    <property type="evidence" value="ECO:0007669"/>
    <property type="project" value="UniProtKB-KW"/>
</dbReference>